<proteinExistence type="predicted"/>
<comment type="caution">
    <text evidence="2">The sequence shown here is derived from an EMBL/GenBank/DDBJ whole genome shotgun (WGS) entry which is preliminary data.</text>
</comment>
<organism evidence="2 3">
    <name type="scientific">Paramecium primaurelia</name>
    <dbReference type="NCBI Taxonomy" id="5886"/>
    <lineage>
        <taxon>Eukaryota</taxon>
        <taxon>Sar</taxon>
        <taxon>Alveolata</taxon>
        <taxon>Ciliophora</taxon>
        <taxon>Intramacronucleata</taxon>
        <taxon>Oligohymenophorea</taxon>
        <taxon>Peniculida</taxon>
        <taxon>Parameciidae</taxon>
        <taxon>Paramecium</taxon>
    </lineage>
</organism>
<evidence type="ECO:0000313" key="2">
    <source>
        <dbReference type="EMBL" id="CAD8064818.1"/>
    </source>
</evidence>
<sequence>MKLYFDQKSDIIIQDEFKNIDVTNWYEFISIILLSVGANYLLINIFQKIQNLFLWKMDDRKNNPSKMLTVNCLLVITIIFKIFSCYYQIAAYLFSQFWNWNCESQISQLTISPQFYIIIQICQVQTLNLTFCFCSNLWLKLWRLKLRIEQKKSLLELTNIVQIFLSVLIVLIPILTIVSLILESYINNIREYCLGALTMLSTVSFAAICIILYTKLRDQYNVCDRYRANLKFLSIAVISCTLLRPSFNFLFSQEFFWKLKPGLECNKDGVITINLPDQGFTWALFQLIYTCITDFIPVYILSLLFSPNITKRKTLVTTSNSSDPDQE</sequence>
<reference evidence="2" key="1">
    <citation type="submission" date="2021-01" db="EMBL/GenBank/DDBJ databases">
        <authorList>
            <consortium name="Genoscope - CEA"/>
            <person name="William W."/>
        </authorList>
    </citation>
    <scope>NUCLEOTIDE SEQUENCE</scope>
</reference>
<name>A0A8S1LAE0_PARPR</name>
<keyword evidence="1" id="KW-1133">Transmembrane helix</keyword>
<dbReference type="EMBL" id="CAJJDM010000035">
    <property type="protein sequence ID" value="CAD8064818.1"/>
    <property type="molecule type" value="Genomic_DNA"/>
</dbReference>
<feature type="transmembrane region" description="Helical" evidence="1">
    <location>
        <begin position="115"/>
        <end position="139"/>
    </location>
</feature>
<feature type="transmembrane region" description="Helical" evidence="1">
    <location>
        <begin position="160"/>
        <end position="182"/>
    </location>
</feature>
<gene>
    <name evidence="2" type="ORF">PPRIM_AZ9-3.1.T0360316</name>
</gene>
<feature type="transmembrane region" description="Helical" evidence="1">
    <location>
        <begin position="283"/>
        <end position="305"/>
    </location>
</feature>
<evidence type="ECO:0000256" key="1">
    <source>
        <dbReference type="SAM" id="Phobius"/>
    </source>
</evidence>
<feature type="transmembrane region" description="Helical" evidence="1">
    <location>
        <begin position="194"/>
        <end position="216"/>
    </location>
</feature>
<protein>
    <submittedName>
        <fullName evidence="2">Uncharacterized protein</fullName>
    </submittedName>
</protein>
<dbReference type="Proteomes" id="UP000688137">
    <property type="component" value="Unassembled WGS sequence"/>
</dbReference>
<keyword evidence="3" id="KW-1185">Reference proteome</keyword>
<keyword evidence="1" id="KW-0472">Membrane</keyword>
<feature type="transmembrane region" description="Helical" evidence="1">
    <location>
        <begin position="228"/>
        <end position="247"/>
    </location>
</feature>
<feature type="transmembrane region" description="Helical" evidence="1">
    <location>
        <begin position="67"/>
        <end position="95"/>
    </location>
</feature>
<dbReference type="OMA" id="KPGLECD"/>
<dbReference type="AlphaFoldDB" id="A0A8S1LAE0"/>
<evidence type="ECO:0000313" key="3">
    <source>
        <dbReference type="Proteomes" id="UP000688137"/>
    </source>
</evidence>
<keyword evidence="1" id="KW-0812">Transmembrane</keyword>
<accession>A0A8S1LAE0</accession>
<feature type="transmembrane region" description="Helical" evidence="1">
    <location>
        <begin position="25"/>
        <end position="46"/>
    </location>
</feature>